<comment type="caution">
    <text evidence="1">The sequence shown here is derived from an EMBL/GenBank/DDBJ whole genome shotgun (WGS) entry which is preliminary data.</text>
</comment>
<name>A0A375CDM1_9BURK</name>
<protein>
    <submittedName>
        <fullName evidence="1">Uncharacterized protein</fullName>
    </submittedName>
</protein>
<dbReference type="EMBL" id="OFSQ01000038">
    <property type="protein sequence ID" value="SOY67968.1"/>
    <property type="molecule type" value="Genomic_DNA"/>
</dbReference>
<organism evidence="1">
    <name type="scientific">Cupriavidus taiwanensis</name>
    <dbReference type="NCBI Taxonomy" id="164546"/>
    <lineage>
        <taxon>Bacteria</taxon>
        <taxon>Pseudomonadati</taxon>
        <taxon>Pseudomonadota</taxon>
        <taxon>Betaproteobacteria</taxon>
        <taxon>Burkholderiales</taxon>
        <taxon>Burkholderiaceae</taxon>
        <taxon>Cupriavidus</taxon>
    </lineage>
</organism>
<reference evidence="1" key="1">
    <citation type="submission" date="2018-01" db="EMBL/GenBank/DDBJ databases">
        <authorList>
            <person name="Clerissi C."/>
        </authorList>
    </citation>
    <scope>NUCLEOTIDE SEQUENCE</scope>
    <source>
        <strain evidence="1">Cupriavidus sp. LMG 19464</strain>
    </source>
</reference>
<gene>
    <name evidence="1" type="ORF">CBM2587_B90418</name>
</gene>
<sequence length="42" mass="4689">MKPWIGWRDAAAMIAAIHLAVGMRIAPTSFPTISPCNLRYFL</sequence>
<dbReference type="Proteomes" id="UP000256780">
    <property type="component" value="Chromosome CBM2587_b"/>
</dbReference>
<dbReference type="AlphaFoldDB" id="A0A375CDM1"/>
<proteinExistence type="predicted"/>
<accession>A0A375CDM1</accession>
<evidence type="ECO:0000313" key="1">
    <source>
        <dbReference type="EMBL" id="SOY67968.1"/>
    </source>
</evidence>